<dbReference type="Pfam" id="PF02934">
    <property type="entry name" value="GatB_N"/>
    <property type="match status" value="1"/>
</dbReference>
<gene>
    <name evidence="10" type="primary">gatB</name>
    <name evidence="12" type="ORF">A2261_00655</name>
</gene>
<feature type="domain" description="Asn/Gln amidotransferase" evidence="11">
    <location>
        <begin position="354"/>
        <end position="524"/>
    </location>
</feature>
<reference evidence="12 13" key="1">
    <citation type="journal article" date="2016" name="Nat. Commun.">
        <title>Thousands of microbial genomes shed light on interconnected biogeochemical processes in an aquifer system.</title>
        <authorList>
            <person name="Anantharaman K."/>
            <person name="Brown C.T."/>
            <person name="Hug L.A."/>
            <person name="Sharon I."/>
            <person name="Castelle C.J."/>
            <person name="Probst A.J."/>
            <person name="Thomas B.C."/>
            <person name="Singh A."/>
            <person name="Wilkins M.J."/>
            <person name="Karaoz U."/>
            <person name="Brodie E.L."/>
            <person name="Williams K.H."/>
            <person name="Hubbard S.S."/>
            <person name="Banfield J.F."/>
        </authorList>
    </citation>
    <scope>NUCLEOTIDE SEQUENCE [LARGE SCALE GENOMIC DNA]</scope>
</reference>
<sequence>MNKLIPIIGMEIHVELKTKSKMFCACANDPDRGSPNTNICPVCTAQPGTLPVPNAEAIKWTVKIATALGCQIRALSKFDRKHYFYPDLPKAYQISQYDEPVGEHGALELQFLDGKNHRSAAKIGITRVHLEEDTAKLLHGTTGDTLVDFNRAGVPLVEIVSDPDIQSAAEAKMYCQELQMIFRALGISDADMEKGHMRCEVNISLQEEGKFAIKNGAIKFADGYTPYAKVEVKNINSFRAVEKAIEFEIARQTKMIATGEKWTQQTRGWNDPKGETVMQREKETAADYRYFPEPDIPPFEPIVITSDVTLPELPAQTRARFHIEYGFSYADAYLLSQDKHWAEFTEGVMSDLYEWIENLPETAKDAEKLNASATGGSAFGGKKTELAKLAGGWITSKLMGAMAERSIDIRILKLKPENFGELMALIFAGRINSTNAQKILAEMLDSGVDMDPTHIMEEKGYGQMSDENALGKIVDEVIKSHPDQAAAFKAGKEPLLQFLKGMVMKATEGSADPTVTEKLLREKLK</sequence>
<evidence type="ECO:0000256" key="4">
    <source>
        <dbReference type="ARBA" id="ARBA00022741"/>
    </source>
</evidence>
<dbReference type="FunFam" id="1.10.10.410:FF:000001">
    <property type="entry name" value="Aspartyl/glutamyl-tRNA(Asn/Gln) amidotransferase subunit B"/>
    <property type="match status" value="1"/>
</dbReference>
<dbReference type="Gene3D" id="1.10.10.410">
    <property type="match status" value="1"/>
</dbReference>
<dbReference type="InterPro" id="IPR004413">
    <property type="entry name" value="GatB"/>
</dbReference>
<dbReference type="EMBL" id="MFQR01000026">
    <property type="protein sequence ID" value="OGH84364.1"/>
    <property type="molecule type" value="Genomic_DNA"/>
</dbReference>
<dbReference type="SMART" id="SM00845">
    <property type="entry name" value="GatB_Yqey"/>
    <property type="match status" value="1"/>
</dbReference>
<evidence type="ECO:0000256" key="3">
    <source>
        <dbReference type="ARBA" id="ARBA00022598"/>
    </source>
</evidence>
<name>A0A1F6NL41_9BACT</name>
<evidence type="ECO:0000256" key="10">
    <source>
        <dbReference type="HAMAP-Rule" id="MF_00121"/>
    </source>
</evidence>
<comment type="catalytic activity">
    <reaction evidence="9 10">
        <text>L-glutamyl-tRNA(Gln) + L-glutamine + ATP + H2O = L-glutaminyl-tRNA(Gln) + L-glutamate + ADP + phosphate + H(+)</text>
        <dbReference type="Rhea" id="RHEA:17521"/>
        <dbReference type="Rhea" id="RHEA-COMP:9681"/>
        <dbReference type="Rhea" id="RHEA-COMP:9684"/>
        <dbReference type="ChEBI" id="CHEBI:15377"/>
        <dbReference type="ChEBI" id="CHEBI:15378"/>
        <dbReference type="ChEBI" id="CHEBI:29985"/>
        <dbReference type="ChEBI" id="CHEBI:30616"/>
        <dbReference type="ChEBI" id="CHEBI:43474"/>
        <dbReference type="ChEBI" id="CHEBI:58359"/>
        <dbReference type="ChEBI" id="CHEBI:78520"/>
        <dbReference type="ChEBI" id="CHEBI:78521"/>
        <dbReference type="ChEBI" id="CHEBI:456216"/>
    </reaction>
</comment>
<evidence type="ECO:0000313" key="12">
    <source>
        <dbReference type="EMBL" id="OGH84364.1"/>
    </source>
</evidence>
<keyword evidence="5 10" id="KW-0067">ATP-binding</keyword>
<evidence type="ECO:0000259" key="11">
    <source>
        <dbReference type="SMART" id="SM00845"/>
    </source>
</evidence>
<evidence type="ECO:0000256" key="9">
    <source>
        <dbReference type="ARBA" id="ARBA00047913"/>
    </source>
</evidence>
<accession>A0A1F6NL41</accession>
<dbReference type="InterPro" id="IPR023168">
    <property type="entry name" value="GatB_Yqey_C_2"/>
</dbReference>
<evidence type="ECO:0000313" key="13">
    <source>
        <dbReference type="Proteomes" id="UP000177803"/>
    </source>
</evidence>
<dbReference type="InterPro" id="IPR006075">
    <property type="entry name" value="Asn/Gln-tRNA_Trfase_suB/E_cat"/>
</dbReference>
<evidence type="ECO:0000256" key="7">
    <source>
        <dbReference type="ARBA" id="ARBA00024799"/>
    </source>
</evidence>
<dbReference type="InterPro" id="IPR017959">
    <property type="entry name" value="Asn/Gln-tRNA_amidoTrfase_suB/E"/>
</dbReference>
<dbReference type="Pfam" id="PF02637">
    <property type="entry name" value="GatB_Yqey"/>
    <property type="match status" value="1"/>
</dbReference>
<protein>
    <recommendedName>
        <fullName evidence="10">Aspartyl/glutamyl-tRNA(Asn/Gln) amidotransferase subunit B</fullName>
        <shortName evidence="10">Asp/Glu-ADT subunit B</shortName>
        <ecNumber evidence="10">6.3.5.-</ecNumber>
    </recommendedName>
</protein>
<evidence type="ECO:0000256" key="6">
    <source>
        <dbReference type="ARBA" id="ARBA00022917"/>
    </source>
</evidence>
<dbReference type="GO" id="GO:0050567">
    <property type="term" value="F:glutaminyl-tRNA synthase (glutamine-hydrolyzing) activity"/>
    <property type="evidence" value="ECO:0007669"/>
    <property type="project" value="UniProtKB-UniRule"/>
</dbReference>
<dbReference type="InterPro" id="IPR017958">
    <property type="entry name" value="Gln-tRNA_amidoTrfase_suB_CS"/>
</dbReference>
<dbReference type="PROSITE" id="PS01234">
    <property type="entry name" value="GATB"/>
    <property type="match status" value="1"/>
</dbReference>
<evidence type="ECO:0000256" key="1">
    <source>
        <dbReference type="ARBA" id="ARBA00005306"/>
    </source>
</evidence>
<dbReference type="InterPro" id="IPR018027">
    <property type="entry name" value="Asn/Gln_amidotransferase"/>
</dbReference>
<keyword evidence="4 10" id="KW-0547">Nucleotide-binding</keyword>
<comment type="subunit">
    <text evidence="2 10">Heterotrimer of A, B and C subunits.</text>
</comment>
<dbReference type="NCBIfam" id="NF004012">
    <property type="entry name" value="PRK05477.1-2"/>
    <property type="match status" value="1"/>
</dbReference>
<dbReference type="HAMAP" id="MF_00121">
    <property type="entry name" value="GatB"/>
    <property type="match status" value="1"/>
</dbReference>
<evidence type="ECO:0000256" key="2">
    <source>
        <dbReference type="ARBA" id="ARBA00011123"/>
    </source>
</evidence>
<dbReference type="EC" id="6.3.5.-" evidence="10"/>
<dbReference type="SUPFAM" id="SSF55931">
    <property type="entry name" value="Glutamine synthetase/guanido kinase"/>
    <property type="match status" value="1"/>
</dbReference>
<dbReference type="InterPro" id="IPR003789">
    <property type="entry name" value="Asn/Gln_tRNA_amidoTrase-B-like"/>
</dbReference>
<dbReference type="GO" id="GO:0005524">
    <property type="term" value="F:ATP binding"/>
    <property type="evidence" value="ECO:0007669"/>
    <property type="project" value="UniProtKB-KW"/>
</dbReference>
<keyword evidence="3 10" id="KW-0436">Ligase</keyword>
<evidence type="ECO:0000256" key="5">
    <source>
        <dbReference type="ARBA" id="ARBA00022840"/>
    </source>
</evidence>
<dbReference type="SUPFAM" id="SSF89095">
    <property type="entry name" value="GatB/YqeY motif"/>
    <property type="match status" value="1"/>
</dbReference>
<organism evidence="12 13">
    <name type="scientific">Candidatus Magasanikbacteria bacterium RIFOXYA2_FULL_44_8</name>
    <dbReference type="NCBI Taxonomy" id="1798696"/>
    <lineage>
        <taxon>Bacteria</taxon>
        <taxon>Candidatus Magasanikiibacteriota</taxon>
    </lineage>
</organism>
<dbReference type="AlphaFoldDB" id="A0A1F6NL41"/>
<keyword evidence="6 10" id="KW-0648">Protein biosynthesis</keyword>
<evidence type="ECO:0000256" key="8">
    <source>
        <dbReference type="ARBA" id="ARBA00047380"/>
    </source>
</evidence>
<dbReference type="InterPro" id="IPR014746">
    <property type="entry name" value="Gln_synth/guanido_kin_cat_dom"/>
</dbReference>
<comment type="function">
    <text evidence="7 10">Allows the formation of correctly charged Asn-tRNA(Asn) or Gln-tRNA(Gln) through the transamidation of misacylated Asp-tRNA(Asn) or Glu-tRNA(Gln) in organisms which lack either or both of asparaginyl-tRNA or glutaminyl-tRNA synthetases. The reaction takes place in the presence of glutamine and ATP through an activated phospho-Asp-tRNA(Asn) or phospho-Glu-tRNA(Gln).</text>
</comment>
<comment type="caution">
    <text evidence="12">The sequence shown here is derived from an EMBL/GenBank/DDBJ whole genome shotgun (WGS) entry which is preliminary data.</text>
</comment>
<dbReference type="GO" id="GO:0050566">
    <property type="term" value="F:asparaginyl-tRNA synthase (glutamine-hydrolyzing) activity"/>
    <property type="evidence" value="ECO:0007669"/>
    <property type="project" value="RHEA"/>
</dbReference>
<dbReference type="PANTHER" id="PTHR11659">
    <property type="entry name" value="GLUTAMYL-TRNA GLN AMIDOTRANSFERASE SUBUNIT B MITOCHONDRIAL AND PROKARYOTIC PET112-RELATED"/>
    <property type="match status" value="1"/>
</dbReference>
<comment type="catalytic activity">
    <reaction evidence="8 10">
        <text>L-aspartyl-tRNA(Asn) + L-glutamine + ATP + H2O = L-asparaginyl-tRNA(Asn) + L-glutamate + ADP + phosphate + 2 H(+)</text>
        <dbReference type="Rhea" id="RHEA:14513"/>
        <dbReference type="Rhea" id="RHEA-COMP:9674"/>
        <dbReference type="Rhea" id="RHEA-COMP:9677"/>
        <dbReference type="ChEBI" id="CHEBI:15377"/>
        <dbReference type="ChEBI" id="CHEBI:15378"/>
        <dbReference type="ChEBI" id="CHEBI:29985"/>
        <dbReference type="ChEBI" id="CHEBI:30616"/>
        <dbReference type="ChEBI" id="CHEBI:43474"/>
        <dbReference type="ChEBI" id="CHEBI:58359"/>
        <dbReference type="ChEBI" id="CHEBI:78515"/>
        <dbReference type="ChEBI" id="CHEBI:78516"/>
        <dbReference type="ChEBI" id="CHEBI:456216"/>
    </reaction>
</comment>
<dbReference type="GO" id="GO:0006412">
    <property type="term" value="P:translation"/>
    <property type="evidence" value="ECO:0007669"/>
    <property type="project" value="UniProtKB-UniRule"/>
</dbReference>
<proteinExistence type="inferred from homology"/>
<dbReference type="NCBIfam" id="TIGR00133">
    <property type="entry name" value="gatB"/>
    <property type="match status" value="1"/>
</dbReference>
<comment type="similarity">
    <text evidence="1 10">Belongs to the GatB/GatE family. GatB subfamily.</text>
</comment>
<dbReference type="Proteomes" id="UP000177803">
    <property type="component" value="Unassembled WGS sequence"/>
</dbReference>